<comment type="caution">
    <text evidence="2">The sequence shown here is derived from an EMBL/GenBank/DDBJ whole genome shotgun (WGS) entry which is preliminary data.</text>
</comment>
<name>A0A2U1SV18_METSR</name>
<accession>A0A2U1SV18</accession>
<dbReference type="AlphaFoldDB" id="A0A2U1SV18"/>
<proteinExistence type="predicted"/>
<dbReference type="EMBL" id="PUIV01000002">
    <property type="protein sequence ID" value="PWB95448.1"/>
    <property type="molecule type" value="Genomic_DNA"/>
</dbReference>
<sequence length="143" mass="15708">MANLNFDDFRDLGKYQLDAFNTATSSTAKSLRAIAAEATDYSKQSLDNSRNYFEKLMRAQKIDDIVQLQSEFYRNAYGDFFARASRVGELCSNLAKEAFVSAQSASEQATKAATEATGKIVADISEQTEKLAAKAREAGNGEH</sequence>
<gene>
    <name evidence="2" type="ORF">C5689_02715</name>
</gene>
<dbReference type="InterPro" id="IPR018968">
    <property type="entry name" value="Phasin"/>
</dbReference>
<reference evidence="2 3" key="1">
    <citation type="journal article" date="2018" name="Appl. Microbiol. Biotechnol.">
        <title>Co-cultivation of the strictly anaerobic methanogen Methanosarcina barkeri with aerobic methanotrophs in an oxygen-limited membrane bioreactor.</title>
        <authorList>
            <person name="In 't Zandt M.H."/>
            <person name="van den Bosch T.J.M."/>
            <person name="Rijkers R."/>
            <person name="van Kessel M.A.H.J."/>
            <person name="Jetten M.S.M."/>
            <person name="Welte C.U."/>
        </authorList>
    </citation>
    <scope>NUCLEOTIDE SEQUENCE [LARGE SCALE GENOMIC DNA]</scope>
    <source>
        <strain evidence="2 3">DSM 17706</strain>
    </source>
</reference>
<protein>
    <submittedName>
        <fullName evidence="2">Phasin</fullName>
    </submittedName>
</protein>
<feature type="domain" description="Phasin" evidence="1">
    <location>
        <begin position="8"/>
        <end position="103"/>
    </location>
</feature>
<organism evidence="2 3">
    <name type="scientific">Methylosinus sporium</name>
    <dbReference type="NCBI Taxonomy" id="428"/>
    <lineage>
        <taxon>Bacteria</taxon>
        <taxon>Pseudomonadati</taxon>
        <taxon>Pseudomonadota</taxon>
        <taxon>Alphaproteobacteria</taxon>
        <taxon>Hyphomicrobiales</taxon>
        <taxon>Methylocystaceae</taxon>
        <taxon>Methylosinus</taxon>
    </lineage>
</organism>
<dbReference type="OrthoDB" id="8452798at2"/>
<evidence type="ECO:0000313" key="3">
    <source>
        <dbReference type="Proteomes" id="UP000245137"/>
    </source>
</evidence>
<dbReference type="RefSeq" id="WP_108915736.1">
    <property type="nucleotide sequence ID" value="NZ_BGJY01000001.1"/>
</dbReference>
<dbReference type="Proteomes" id="UP000245137">
    <property type="component" value="Unassembled WGS sequence"/>
</dbReference>
<evidence type="ECO:0000259" key="1">
    <source>
        <dbReference type="Pfam" id="PF09361"/>
    </source>
</evidence>
<keyword evidence="3" id="KW-1185">Reference proteome</keyword>
<dbReference type="Pfam" id="PF09361">
    <property type="entry name" value="Phasin_2"/>
    <property type="match status" value="1"/>
</dbReference>
<evidence type="ECO:0000313" key="2">
    <source>
        <dbReference type="EMBL" id="PWB95448.1"/>
    </source>
</evidence>